<reference evidence="1" key="1">
    <citation type="submission" date="2012-05" db="EMBL/GenBank/DDBJ databases">
        <authorList>
            <person name="Studholme D.J."/>
            <person name="Wasukira A."/>
            <person name="Grant M."/>
        </authorList>
    </citation>
    <scope>NUCLEOTIDE SEQUENCE [LARGE SCALE GENOMIC DNA]</scope>
    <source>
        <strain evidence="1">NCPPB 890</strain>
    </source>
</reference>
<gene>
    <name evidence="1" type="ORF">A11K_0103000</name>
</gene>
<sequence length="75" mass="8377">MLILISDRSLRKGLPPFCRVLMPLLGQQAIESPSRVSKQFIIKVFVREGIGIIIPNSTVLPIVMRFGTGMFSSQF</sequence>
<comment type="caution">
    <text evidence="1">The sequence shown here is derived from an EMBL/GenBank/DDBJ whole genome shotgun (WGS) entry which is preliminary data.</text>
</comment>
<dbReference type="EMBL" id="AKBN01000133">
    <property type="protein sequence ID" value="KFA03518.1"/>
    <property type="molecule type" value="Genomic_DNA"/>
</dbReference>
<dbReference type="AlphaFoldDB" id="A0A837AQ19"/>
<accession>A0A837AQ19</accession>
<protein>
    <submittedName>
        <fullName evidence="1">Uncharacterized protein</fullName>
    </submittedName>
</protein>
<evidence type="ECO:0000313" key="1">
    <source>
        <dbReference type="EMBL" id="KFA03518.1"/>
    </source>
</evidence>
<name>A0A837AQ19_XANVA</name>
<proteinExistence type="predicted"/>
<organism evidence="1">
    <name type="scientific">Xanthomonas vasicola pv. vasculorum NCPPB 890</name>
    <dbReference type="NCBI Taxonomy" id="1184265"/>
    <lineage>
        <taxon>Bacteria</taxon>
        <taxon>Pseudomonadati</taxon>
        <taxon>Pseudomonadota</taxon>
        <taxon>Gammaproteobacteria</taxon>
        <taxon>Lysobacterales</taxon>
        <taxon>Lysobacteraceae</taxon>
        <taxon>Xanthomonas</taxon>
    </lineage>
</organism>